<dbReference type="InterPro" id="IPR032675">
    <property type="entry name" value="LRR_dom_sf"/>
</dbReference>
<dbReference type="OrthoDB" id="120976at2759"/>
<evidence type="ECO:0000313" key="3">
    <source>
        <dbReference type="EMBL" id="KKY20090.1"/>
    </source>
</evidence>
<dbReference type="Pfam" id="PF25353">
    <property type="entry name" value="PH_2nd_LRR"/>
    <property type="match status" value="1"/>
</dbReference>
<dbReference type="AlphaFoldDB" id="A0A0G2GTH1"/>
<evidence type="ECO:0000313" key="4">
    <source>
        <dbReference type="Proteomes" id="UP000053317"/>
    </source>
</evidence>
<feature type="region of interest" description="Disordered" evidence="1">
    <location>
        <begin position="768"/>
        <end position="787"/>
    </location>
</feature>
<dbReference type="PROSITE" id="PS50003">
    <property type="entry name" value="PH_DOMAIN"/>
    <property type="match status" value="1"/>
</dbReference>
<evidence type="ECO:0000259" key="2">
    <source>
        <dbReference type="PROSITE" id="PS50003"/>
    </source>
</evidence>
<reference evidence="3 4" key="1">
    <citation type="submission" date="2015-05" db="EMBL/GenBank/DDBJ databases">
        <title>Distinctive expansion of gene families associated with plant cell wall degradation and secondary metabolism in the genomes of grapevine trunk pathogens.</title>
        <authorList>
            <person name="Lawrence D.P."/>
            <person name="Travadon R."/>
            <person name="Rolshausen P.E."/>
            <person name="Baumgartner K."/>
        </authorList>
    </citation>
    <scope>NUCLEOTIDE SEQUENCE [LARGE SCALE GENOMIC DNA]</scope>
    <source>
        <strain evidence="3">UCRPC4</strain>
    </source>
</reference>
<dbReference type="InterPro" id="IPR001849">
    <property type="entry name" value="PH_domain"/>
</dbReference>
<keyword evidence="4" id="KW-1185">Reference proteome</keyword>
<sequence length="893" mass="100099">MQLSDPREADLWLSAIRRAANRAKDRDEQMFPASVLQHLAHTLEAEHDYDPDHFRVFKVVRRASSKAGGRSSMDDLSKLSSIICYLAIGMNRIHLIPPLHTSTRTSTSSLNELDASASFGLLSLTSFSMKNGDDAFQMVFRIPLRGSYAVHLASSMVQNIALWIRHRAEFLRPAWTQLPFTFNVPEAVEAQELPLPNLDEEHHCFERTLIAHCSAYDVDPSRIRYSIDYDCEDAPCFRLLSAAGSNQHYKPLELIALLRSLRYNETFGSLSFYGINLDGLQYLYDPYGVDSDAVTTRQGTAVTIDGHENLPILAQELRALALKSRRLRRFDFSFALTRVPDAGNITRSSACGIPEAILPLLKRSLTNVDWLILNGIKLGESDVDYLVDAASERTCHLRALEVSNCGLSVHDLDVLLSTLAVQESTMEIIDISGVQGRISPEIFQKQIGYFAHIRRINLTRVQKTSGPEPLIAPETLMSWRLEELILSQTLVGSQTVESVATYLASPQSETLRELHMDQCGLTGQDLAVILQFVQRPNSVRRPMHISASENRLHIGYSSLFTAIANNKTPSHLTMRMIEFEKERHFRELVNALKKNTMLVSLDISKASLPYDASPETCDALQECFAGNMTLQELDISGDHSHLDAARFGIGLNHALTGLKSNSSLTILRIEYQNLGLQGANTLADLLEHNVTLREVHCANNDITLQCFTILLNGLQKNRFLLYLPALERDRELSIEKVKREIQLMNRSNDNVSHPPPNPLRRTLTLVGAKPSRPSPEKKNAGIKPGSQADQDVITAVTELNRQWDTETLRLHRYLMRNHYIAAGEPFDENELDVQANNRGMIGIIPSTPSLQDLISEVKIGEETTTPEDDDEGLTMGYMEMNEKVGLDRTVQVE</sequence>
<dbReference type="EMBL" id="LCWF01000100">
    <property type="protein sequence ID" value="KKY20090.1"/>
    <property type="molecule type" value="Genomic_DNA"/>
</dbReference>
<accession>A0A0G2GTH1</accession>
<protein>
    <submittedName>
        <fullName evidence="3">Putative leucine rich repeat protein</fullName>
    </submittedName>
</protein>
<dbReference type="PANTHER" id="PTHR24114:SF2">
    <property type="entry name" value="F-BOX DOMAIN-CONTAINING PROTEIN-RELATED"/>
    <property type="match status" value="1"/>
</dbReference>
<feature type="domain" description="PH" evidence="2">
    <location>
        <begin position="1"/>
        <end position="21"/>
    </location>
</feature>
<organism evidence="3 4">
    <name type="scientific">Phaeomoniella chlamydospora</name>
    <name type="common">Phaeoacremonium chlamydosporum</name>
    <dbReference type="NCBI Taxonomy" id="158046"/>
    <lineage>
        <taxon>Eukaryota</taxon>
        <taxon>Fungi</taxon>
        <taxon>Dikarya</taxon>
        <taxon>Ascomycota</taxon>
        <taxon>Pezizomycotina</taxon>
        <taxon>Eurotiomycetes</taxon>
        <taxon>Chaetothyriomycetidae</taxon>
        <taxon>Phaeomoniellales</taxon>
        <taxon>Phaeomoniellaceae</taxon>
        <taxon>Phaeomoniella</taxon>
    </lineage>
</organism>
<gene>
    <name evidence="3" type="ORF">UCRPC4_g04222</name>
</gene>
<name>A0A0G2GTH1_PHACM</name>
<dbReference type="InterPro" id="IPR052394">
    <property type="entry name" value="LRR-containing"/>
</dbReference>
<reference evidence="3 4" key="2">
    <citation type="submission" date="2015-05" db="EMBL/GenBank/DDBJ databases">
        <authorList>
            <person name="Morales-Cruz A."/>
            <person name="Amrine K.C."/>
            <person name="Cantu D."/>
        </authorList>
    </citation>
    <scope>NUCLEOTIDE SEQUENCE [LARGE SCALE GENOMIC DNA]</scope>
    <source>
        <strain evidence="3">UCRPC4</strain>
    </source>
</reference>
<dbReference type="InterPro" id="IPR057334">
    <property type="entry name" value="PH_2nd_LRR"/>
</dbReference>
<evidence type="ECO:0000256" key="1">
    <source>
        <dbReference type="SAM" id="MobiDB-lite"/>
    </source>
</evidence>
<dbReference type="Gene3D" id="3.80.10.10">
    <property type="entry name" value="Ribonuclease Inhibitor"/>
    <property type="match status" value="1"/>
</dbReference>
<dbReference type="SMART" id="SM00368">
    <property type="entry name" value="LRR_RI"/>
    <property type="match status" value="5"/>
</dbReference>
<comment type="caution">
    <text evidence="3">The sequence shown here is derived from an EMBL/GenBank/DDBJ whole genome shotgun (WGS) entry which is preliminary data.</text>
</comment>
<proteinExistence type="predicted"/>
<dbReference type="Proteomes" id="UP000053317">
    <property type="component" value="Unassembled WGS sequence"/>
</dbReference>
<dbReference type="PANTHER" id="PTHR24114">
    <property type="entry name" value="LEUCINE RICH REPEAT FAMILY PROTEIN"/>
    <property type="match status" value="1"/>
</dbReference>
<dbReference type="SUPFAM" id="SSF52047">
    <property type="entry name" value="RNI-like"/>
    <property type="match status" value="1"/>
</dbReference>